<evidence type="ECO:0000256" key="2">
    <source>
        <dbReference type="SAM" id="SignalP"/>
    </source>
</evidence>
<sequence>MQLLTPTVLLALALAATAHPHHSVSKRELAHMRRADEALQARAAHCSYKSRAYKEARKLHSRRGLGNTSIRSVMDEHFGDLLQKRVEPHMNPITQNDTCVLSPEMTEGPYYVVGELIRQNITEGQAGAALHLNMGFLDVETCQPVPNVYVEFWHANSTGYYSGYTASNPGGGGGESSAGTSASGSSSALSVSRSSSQTIFSATGSQSASASAASGMPSGTPPSGSGNSTSSSGALGGSGSSGGPGSSSGPTDNTSFLRGIWPTNDDGVAYLQNAAYASNTGTRTTNDEDNILEATANSGASSMLDIEAFDGSDIANGAWGWITIGVNASAVASGAVAGNSVDTSNVTTSRDSTQEQAALSALSADSDSVATSIAGAIAAAPTSSSEEASSGQADSARRSLHLGMWRALGFGRR</sequence>
<evidence type="ECO:0000256" key="1">
    <source>
        <dbReference type="SAM" id="MobiDB-lite"/>
    </source>
</evidence>
<dbReference type="InterPro" id="IPR015889">
    <property type="entry name" value="Intradiol_dOase_core"/>
</dbReference>
<feature type="chain" id="PRO_5006059713" evidence="2">
    <location>
        <begin position="19"/>
        <end position="413"/>
    </location>
</feature>
<dbReference type="Proteomes" id="UP000054845">
    <property type="component" value="Unassembled WGS sequence"/>
</dbReference>
<dbReference type="GO" id="GO:0005506">
    <property type="term" value="F:iron ion binding"/>
    <property type="evidence" value="ECO:0007669"/>
    <property type="project" value="InterPro"/>
</dbReference>
<dbReference type="PANTHER" id="PTHR34315">
    <property type="match status" value="1"/>
</dbReference>
<feature type="region of interest" description="Disordered" evidence="1">
    <location>
        <begin position="170"/>
        <end position="189"/>
    </location>
</feature>
<keyword evidence="4" id="KW-1185">Reference proteome</keyword>
<feature type="compositionally biased region" description="Low complexity" evidence="1">
    <location>
        <begin position="209"/>
        <end position="233"/>
    </location>
</feature>
<dbReference type="PANTHER" id="PTHR34315:SF1">
    <property type="entry name" value="INTRADIOL RING-CLEAVAGE DIOXYGENASES DOMAIN-CONTAINING PROTEIN-RELATED"/>
    <property type="match status" value="1"/>
</dbReference>
<feature type="compositionally biased region" description="Gly residues" evidence="1">
    <location>
        <begin position="234"/>
        <end position="246"/>
    </location>
</feature>
<dbReference type="Gene3D" id="2.60.130.10">
    <property type="entry name" value="Aromatic compound dioxygenase"/>
    <property type="match status" value="1"/>
</dbReference>
<keyword evidence="2" id="KW-0732">Signal</keyword>
<dbReference type="EMBL" id="CCYA01000269">
    <property type="protein sequence ID" value="CEH18085.1"/>
    <property type="molecule type" value="Genomic_DNA"/>
</dbReference>
<protein>
    <submittedName>
        <fullName evidence="3">Intradiol ring-cleavage dioxygenase, C-terminal</fullName>
    </submittedName>
</protein>
<dbReference type="GO" id="GO:0016702">
    <property type="term" value="F:oxidoreductase activity, acting on single donors with incorporation of molecular oxygen, incorporation of two atoms of oxygen"/>
    <property type="evidence" value="ECO:0007669"/>
    <property type="project" value="InterPro"/>
</dbReference>
<dbReference type="SUPFAM" id="SSF49482">
    <property type="entry name" value="Aromatic compound dioxygenase"/>
    <property type="match status" value="1"/>
</dbReference>
<keyword evidence="3" id="KW-0560">Oxidoreductase</keyword>
<keyword evidence="3" id="KW-0223">Dioxygenase</keyword>
<feature type="signal peptide" evidence="2">
    <location>
        <begin position="1"/>
        <end position="18"/>
    </location>
</feature>
<proteinExistence type="predicted"/>
<dbReference type="STRING" id="401625.A0A0P1BNS0"/>
<feature type="compositionally biased region" description="Low complexity" evidence="1">
    <location>
        <begin position="177"/>
        <end position="189"/>
    </location>
</feature>
<feature type="region of interest" description="Disordered" evidence="1">
    <location>
        <begin position="209"/>
        <end position="260"/>
    </location>
</feature>
<dbReference type="OrthoDB" id="121380at2759"/>
<reference evidence="3 4" key="1">
    <citation type="submission" date="2014-09" db="EMBL/GenBank/DDBJ databases">
        <authorList>
            <person name="Magalhaes I.L.F."/>
            <person name="Oliveira U."/>
            <person name="Santos F.R."/>
            <person name="Vidigal T.H.D.A."/>
            <person name="Brescovit A.D."/>
            <person name="Santos A.J."/>
        </authorList>
    </citation>
    <scope>NUCLEOTIDE SEQUENCE [LARGE SCALE GENOMIC DNA]</scope>
</reference>
<dbReference type="AlphaFoldDB" id="A0A0P1BNS0"/>
<evidence type="ECO:0000313" key="4">
    <source>
        <dbReference type="Proteomes" id="UP000054845"/>
    </source>
</evidence>
<organism evidence="3 4">
    <name type="scientific">Ceraceosorus bombacis</name>
    <dbReference type="NCBI Taxonomy" id="401625"/>
    <lineage>
        <taxon>Eukaryota</taxon>
        <taxon>Fungi</taxon>
        <taxon>Dikarya</taxon>
        <taxon>Basidiomycota</taxon>
        <taxon>Ustilaginomycotina</taxon>
        <taxon>Exobasidiomycetes</taxon>
        <taxon>Ceraceosorales</taxon>
        <taxon>Ceraceosoraceae</taxon>
        <taxon>Ceraceosorus</taxon>
    </lineage>
</organism>
<evidence type="ECO:0000313" key="3">
    <source>
        <dbReference type="EMBL" id="CEH18085.1"/>
    </source>
</evidence>
<name>A0A0P1BNS0_9BASI</name>
<accession>A0A0P1BNS0</accession>